<comment type="caution">
    <text evidence="2">The sequence shown here is derived from an EMBL/GenBank/DDBJ whole genome shotgun (WGS) entry which is preliminary data.</text>
</comment>
<evidence type="ECO:0000313" key="2">
    <source>
        <dbReference type="EMBL" id="KAG2599591.1"/>
    </source>
</evidence>
<feature type="compositionally biased region" description="Basic residues" evidence="1">
    <location>
        <begin position="97"/>
        <end position="106"/>
    </location>
</feature>
<feature type="region of interest" description="Disordered" evidence="1">
    <location>
        <begin position="83"/>
        <end position="123"/>
    </location>
</feature>
<name>A0A8T0SLZ7_PANVG</name>
<feature type="region of interest" description="Disordered" evidence="1">
    <location>
        <begin position="243"/>
        <end position="266"/>
    </location>
</feature>
<evidence type="ECO:0000313" key="3">
    <source>
        <dbReference type="Proteomes" id="UP000823388"/>
    </source>
</evidence>
<keyword evidence="3" id="KW-1185">Reference proteome</keyword>
<feature type="compositionally biased region" description="Low complexity" evidence="1">
    <location>
        <begin position="107"/>
        <end position="116"/>
    </location>
</feature>
<dbReference type="AlphaFoldDB" id="A0A8T0SLZ7"/>
<accession>A0A8T0SLZ7</accession>
<organism evidence="2 3">
    <name type="scientific">Panicum virgatum</name>
    <name type="common">Blackwell switchgrass</name>
    <dbReference type="NCBI Taxonomy" id="38727"/>
    <lineage>
        <taxon>Eukaryota</taxon>
        <taxon>Viridiplantae</taxon>
        <taxon>Streptophyta</taxon>
        <taxon>Embryophyta</taxon>
        <taxon>Tracheophyta</taxon>
        <taxon>Spermatophyta</taxon>
        <taxon>Magnoliopsida</taxon>
        <taxon>Liliopsida</taxon>
        <taxon>Poales</taxon>
        <taxon>Poaceae</taxon>
        <taxon>PACMAD clade</taxon>
        <taxon>Panicoideae</taxon>
        <taxon>Panicodae</taxon>
        <taxon>Paniceae</taxon>
        <taxon>Panicinae</taxon>
        <taxon>Panicum</taxon>
        <taxon>Panicum sect. Hiantes</taxon>
    </lineage>
</organism>
<sequence length="279" mass="30875">MRYRGTAPMNSARLITNTAQPRRCPEQVANERARQRRWPRALIRRHAVQATVLSTLERGTVRRRPAHVTVRSPRFSLQIINRCTAPRHRPGAPARQPHARRPRRAAHTAASSPGPCCRRRSPRRGLPTRRFLRIYVSFSPNPSAPTRPQAAAAPAVGDPFVPILKLPSSLSPAPLFCDVRRGMHDSDVVPRVRPSGSRAEPRVAWIPVRVRVTAARGTPRCSPPFPSLLSPRLAAAHLAEAELPRSPSLPPPPLSLSPANPFLPADRGSARLRFRFSQG</sequence>
<dbReference type="Proteomes" id="UP000823388">
    <property type="component" value="Chromosome 5K"/>
</dbReference>
<evidence type="ECO:0000256" key="1">
    <source>
        <dbReference type="SAM" id="MobiDB-lite"/>
    </source>
</evidence>
<gene>
    <name evidence="2" type="ORF">PVAP13_5KG424221</name>
</gene>
<protein>
    <submittedName>
        <fullName evidence="2">Uncharacterized protein</fullName>
    </submittedName>
</protein>
<dbReference type="EMBL" id="CM029045">
    <property type="protein sequence ID" value="KAG2599591.1"/>
    <property type="molecule type" value="Genomic_DNA"/>
</dbReference>
<reference evidence="2" key="1">
    <citation type="submission" date="2020-05" db="EMBL/GenBank/DDBJ databases">
        <title>WGS assembly of Panicum virgatum.</title>
        <authorList>
            <person name="Lovell J.T."/>
            <person name="Jenkins J."/>
            <person name="Shu S."/>
            <person name="Juenger T.E."/>
            <person name="Schmutz J."/>
        </authorList>
    </citation>
    <scope>NUCLEOTIDE SEQUENCE</scope>
    <source>
        <strain evidence="2">AP13</strain>
    </source>
</reference>
<proteinExistence type="predicted"/>